<organism evidence="2 3">
    <name type="scientific">Vitrella brassicaformis (strain CCMP3155)</name>
    <dbReference type="NCBI Taxonomy" id="1169540"/>
    <lineage>
        <taxon>Eukaryota</taxon>
        <taxon>Sar</taxon>
        <taxon>Alveolata</taxon>
        <taxon>Colpodellida</taxon>
        <taxon>Vitrellaceae</taxon>
        <taxon>Vitrella</taxon>
    </lineage>
</organism>
<feature type="compositionally biased region" description="Basic and acidic residues" evidence="1">
    <location>
        <begin position="1"/>
        <end position="13"/>
    </location>
</feature>
<protein>
    <submittedName>
        <fullName evidence="2">Uncharacterized protein</fullName>
    </submittedName>
</protein>
<evidence type="ECO:0000256" key="1">
    <source>
        <dbReference type="SAM" id="MobiDB-lite"/>
    </source>
</evidence>
<proteinExistence type="predicted"/>
<reference evidence="2 3" key="1">
    <citation type="submission" date="2014-11" db="EMBL/GenBank/DDBJ databases">
        <authorList>
            <person name="Zhu J."/>
            <person name="Qi W."/>
            <person name="Song R."/>
        </authorList>
    </citation>
    <scope>NUCLEOTIDE SEQUENCE [LARGE SCALE GENOMIC DNA]</scope>
</reference>
<keyword evidence="3" id="KW-1185">Reference proteome</keyword>
<accession>A0A0G4EGK7</accession>
<evidence type="ECO:0000313" key="3">
    <source>
        <dbReference type="Proteomes" id="UP000041254"/>
    </source>
</evidence>
<dbReference type="VEuPathDB" id="CryptoDB:Vbra_11806"/>
<dbReference type="AlphaFoldDB" id="A0A0G4EGK7"/>
<dbReference type="Proteomes" id="UP000041254">
    <property type="component" value="Unassembled WGS sequence"/>
</dbReference>
<sequence>MKTANEARDRHDGSPSPTPRCLRIRRSSTLIILHPRPSHLSLSFADILSKAAPPLPSPHLPAHPQKAATMPPPAEAKRIVQRCRFRSLAFPNMRPILVAGVWSVAGLIFPDHRELYAHLLHFSARHHYTNQHVTIHLWYYLPFIVRYLQLHNNSVGINADWKEGNTHNDGQDDHS</sequence>
<dbReference type="EMBL" id="CDMY01000227">
    <property type="protein sequence ID" value="CEL95376.1"/>
    <property type="molecule type" value="Genomic_DNA"/>
</dbReference>
<gene>
    <name evidence="2" type="ORF">Vbra_11806</name>
</gene>
<evidence type="ECO:0000313" key="2">
    <source>
        <dbReference type="EMBL" id="CEL95376.1"/>
    </source>
</evidence>
<feature type="region of interest" description="Disordered" evidence="1">
    <location>
        <begin position="1"/>
        <end position="20"/>
    </location>
</feature>
<name>A0A0G4EGK7_VITBC</name>
<dbReference type="InParanoid" id="A0A0G4EGK7"/>